<evidence type="ECO:0000256" key="2">
    <source>
        <dbReference type="ARBA" id="ARBA00022490"/>
    </source>
</evidence>
<keyword evidence="5" id="KW-0342">GTP-binding</keyword>
<dbReference type="OrthoDB" id="9989112at2759"/>
<dbReference type="InterPro" id="IPR027417">
    <property type="entry name" value="P-loop_NTPase"/>
</dbReference>
<evidence type="ECO:0000256" key="1">
    <source>
        <dbReference type="ARBA" id="ARBA00004496"/>
    </source>
</evidence>
<dbReference type="Proteomes" id="UP000237246">
    <property type="component" value="Unassembled WGS sequence"/>
</dbReference>
<dbReference type="InterPro" id="IPR005225">
    <property type="entry name" value="Small_GTP-bd"/>
</dbReference>
<keyword evidence="2" id="KW-0963">Cytoplasm</keyword>
<dbReference type="SMART" id="SM00175">
    <property type="entry name" value="RAB"/>
    <property type="match status" value="1"/>
</dbReference>
<dbReference type="PANTHER" id="PTHR47977">
    <property type="entry name" value="RAS-RELATED PROTEIN RAB"/>
    <property type="match status" value="1"/>
</dbReference>
<protein>
    <submittedName>
        <fullName evidence="6">Uncharacterized protein</fullName>
    </submittedName>
</protein>
<keyword evidence="4" id="KW-0175">Coiled coil</keyword>
<evidence type="ECO:0000256" key="4">
    <source>
        <dbReference type="ARBA" id="ARBA00023054"/>
    </source>
</evidence>
<dbReference type="InterPro" id="IPR050227">
    <property type="entry name" value="Rab"/>
</dbReference>
<dbReference type="Gene3D" id="3.40.50.300">
    <property type="entry name" value="P-loop containing nucleotide triphosphate hydrolases"/>
    <property type="match status" value="1"/>
</dbReference>
<organism evidence="6 7">
    <name type="scientific">Bambusicola thoracicus</name>
    <name type="common">Chinese bamboo-partridge</name>
    <name type="synonym">Perdix thoracica</name>
    <dbReference type="NCBI Taxonomy" id="9083"/>
    <lineage>
        <taxon>Eukaryota</taxon>
        <taxon>Metazoa</taxon>
        <taxon>Chordata</taxon>
        <taxon>Craniata</taxon>
        <taxon>Vertebrata</taxon>
        <taxon>Euteleostomi</taxon>
        <taxon>Archelosauria</taxon>
        <taxon>Archosauria</taxon>
        <taxon>Dinosauria</taxon>
        <taxon>Saurischia</taxon>
        <taxon>Theropoda</taxon>
        <taxon>Coelurosauria</taxon>
        <taxon>Aves</taxon>
        <taxon>Neognathae</taxon>
        <taxon>Galloanserae</taxon>
        <taxon>Galliformes</taxon>
        <taxon>Phasianidae</taxon>
        <taxon>Perdicinae</taxon>
        <taxon>Bambusicola</taxon>
    </lineage>
</organism>
<dbReference type="InterPro" id="IPR001806">
    <property type="entry name" value="Small_GTPase"/>
</dbReference>
<dbReference type="CDD" id="cd00154">
    <property type="entry name" value="Rab"/>
    <property type="match status" value="1"/>
</dbReference>
<dbReference type="NCBIfam" id="TIGR00231">
    <property type="entry name" value="small_GTP"/>
    <property type="match status" value="1"/>
</dbReference>
<keyword evidence="3" id="KW-0547">Nucleotide-binding</keyword>
<comment type="subcellular location">
    <subcellularLocation>
        <location evidence="1">Cytoplasm</location>
    </subcellularLocation>
</comment>
<evidence type="ECO:0000256" key="3">
    <source>
        <dbReference type="ARBA" id="ARBA00022741"/>
    </source>
</evidence>
<dbReference type="Pfam" id="PF00071">
    <property type="entry name" value="Ras"/>
    <property type="match status" value="1"/>
</dbReference>
<dbReference type="AlphaFoldDB" id="A0A2P4SNT8"/>
<feature type="non-terminal residue" evidence="6">
    <location>
        <position position="1"/>
    </location>
</feature>
<evidence type="ECO:0000256" key="5">
    <source>
        <dbReference type="ARBA" id="ARBA00023134"/>
    </source>
</evidence>
<dbReference type="PRINTS" id="PR00449">
    <property type="entry name" value="RASTRNSFRMNG"/>
</dbReference>
<dbReference type="SMART" id="SM00173">
    <property type="entry name" value="RAS"/>
    <property type="match status" value="1"/>
</dbReference>
<dbReference type="EMBL" id="PPHD01032203">
    <property type="protein sequence ID" value="POI25785.1"/>
    <property type="molecule type" value="Genomic_DNA"/>
</dbReference>
<evidence type="ECO:0000313" key="6">
    <source>
        <dbReference type="EMBL" id="POI25785.1"/>
    </source>
</evidence>
<dbReference type="GO" id="GO:0003924">
    <property type="term" value="F:GTPase activity"/>
    <property type="evidence" value="ECO:0007669"/>
    <property type="project" value="InterPro"/>
</dbReference>
<keyword evidence="7" id="KW-1185">Reference proteome</keyword>
<dbReference type="SMART" id="SM00174">
    <property type="entry name" value="RHO"/>
    <property type="match status" value="1"/>
</dbReference>
<sequence>GSGMGEQPTAPSPIYRLVLAGDSGAGKSSFLLRLCRNEFRGDISSTLGVDFQVKELLVDGEQTTLQIWDTAGQERYHSIARSYFRKAHGVLLLYDISSQSSFLRVRQWIEDIENGRTPSCPPLLQGAGTTLPLMLVGNKSDLRAGLPETAGVPTAHGQRLAMAHNCLFCETSAKDGTNVAEAVLHLAR</sequence>
<dbReference type="PROSITE" id="PS51420">
    <property type="entry name" value="RHO"/>
    <property type="match status" value="1"/>
</dbReference>
<dbReference type="GO" id="GO:0005737">
    <property type="term" value="C:cytoplasm"/>
    <property type="evidence" value="ECO:0007669"/>
    <property type="project" value="UniProtKB-SubCell"/>
</dbReference>
<accession>A0A2P4SNT8</accession>
<reference evidence="6 7" key="1">
    <citation type="submission" date="2018-01" db="EMBL/GenBank/DDBJ databases">
        <title>Comparison of the Chinese Bamboo Partridge and Red Junglefowl genome sequences highlights the importance of demography in genome evolution.</title>
        <authorList>
            <person name="Tiley G.P."/>
            <person name="Kimball R.T."/>
            <person name="Braun E.L."/>
            <person name="Burleigh J.G."/>
        </authorList>
    </citation>
    <scope>NUCLEOTIDE SEQUENCE [LARGE SCALE GENOMIC DNA]</scope>
    <source>
        <strain evidence="6">RTK389</strain>
        <tissue evidence="6">Blood</tissue>
    </source>
</reference>
<dbReference type="PROSITE" id="PS51419">
    <property type="entry name" value="RAB"/>
    <property type="match status" value="1"/>
</dbReference>
<dbReference type="FunFam" id="3.40.50.300:FF:001348">
    <property type="entry name" value="Ras and EF-hand domain-containing protein"/>
    <property type="match status" value="1"/>
</dbReference>
<proteinExistence type="predicted"/>
<name>A0A2P4SNT8_BAMTH</name>
<dbReference type="SUPFAM" id="SSF52540">
    <property type="entry name" value="P-loop containing nucleoside triphosphate hydrolases"/>
    <property type="match status" value="1"/>
</dbReference>
<gene>
    <name evidence="6" type="ORF">CIB84_010464</name>
</gene>
<dbReference type="PROSITE" id="PS51421">
    <property type="entry name" value="RAS"/>
    <property type="match status" value="1"/>
</dbReference>
<evidence type="ECO:0000313" key="7">
    <source>
        <dbReference type="Proteomes" id="UP000237246"/>
    </source>
</evidence>
<comment type="caution">
    <text evidence="6">The sequence shown here is derived from an EMBL/GenBank/DDBJ whole genome shotgun (WGS) entry which is preliminary data.</text>
</comment>
<dbReference type="GO" id="GO:0005525">
    <property type="term" value="F:GTP binding"/>
    <property type="evidence" value="ECO:0007669"/>
    <property type="project" value="UniProtKB-KW"/>
</dbReference>